<keyword evidence="5" id="KW-1185">Reference proteome</keyword>
<dbReference type="Proteomes" id="UP001597101">
    <property type="component" value="Unassembled WGS sequence"/>
</dbReference>
<dbReference type="RefSeq" id="WP_377212877.1">
    <property type="nucleotide sequence ID" value="NZ_JBHTJV010000009.1"/>
</dbReference>
<evidence type="ECO:0000256" key="2">
    <source>
        <dbReference type="ARBA" id="ARBA00023027"/>
    </source>
</evidence>
<dbReference type="Gene3D" id="3.40.50.720">
    <property type="entry name" value="NAD(P)-binding Rossmann-like Domain"/>
    <property type="match status" value="2"/>
</dbReference>
<dbReference type="CDD" id="cd12164">
    <property type="entry name" value="GDH_like_2"/>
    <property type="match status" value="1"/>
</dbReference>
<gene>
    <name evidence="4" type="ORF">ACFQ14_11515</name>
</gene>
<comment type="caution">
    <text evidence="4">The sequence shown here is derived from an EMBL/GenBank/DDBJ whole genome shotgun (WGS) entry which is preliminary data.</text>
</comment>
<accession>A0ABW3FH19</accession>
<dbReference type="SUPFAM" id="SSF52283">
    <property type="entry name" value="Formate/glycerate dehydrogenase catalytic domain-like"/>
    <property type="match status" value="1"/>
</dbReference>
<protein>
    <submittedName>
        <fullName evidence="4">2-hydroxyacid dehydrogenase</fullName>
    </submittedName>
</protein>
<keyword evidence="2" id="KW-0520">NAD</keyword>
<reference evidence="5" key="1">
    <citation type="journal article" date="2019" name="Int. J. Syst. Evol. Microbiol.">
        <title>The Global Catalogue of Microorganisms (GCM) 10K type strain sequencing project: providing services to taxonomists for standard genome sequencing and annotation.</title>
        <authorList>
            <consortium name="The Broad Institute Genomics Platform"/>
            <consortium name="The Broad Institute Genome Sequencing Center for Infectious Disease"/>
            <person name="Wu L."/>
            <person name="Ma J."/>
        </authorList>
    </citation>
    <scope>NUCLEOTIDE SEQUENCE [LARGE SCALE GENOMIC DNA]</scope>
    <source>
        <strain evidence="5">CCUG 60023</strain>
    </source>
</reference>
<dbReference type="InterPro" id="IPR006140">
    <property type="entry name" value="D-isomer_DH_NAD-bd"/>
</dbReference>
<dbReference type="InterPro" id="IPR036291">
    <property type="entry name" value="NAD(P)-bd_dom_sf"/>
</dbReference>
<organism evidence="4 5">
    <name type="scientific">Pseudahrensia aquimaris</name>
    <dbReference type="NCBI Taxonomy" id="744461"/>
    <lineage>
        <taxon>Bacteria</taxon>
        <taxon>Pseudomonadati</taxon>
        <taxon>Pseudomonadota</taxon>
        <taxon>Alphaproteobacteria</taxon>
        <taxon>Hyphomicrobiales</taxon>
        <taxon>Ahrensiaceae</taxon>
        <taxon>Pseudahrensia</taxon>
    </lineage>
</organism>
<evidence type="ECO:0000256" key="1">
    <source>
        <dbReference type="ARBA" id="ARBA00023002"/>
    </source>
</evidence>
<evidence type="ECO:0000259" key="3">
    <source>
        <dbReference type="Pfam" id="PF02826"/>
    </source>
</evidence>
<proteinExistence type="predicted"/>
<name>A0ABW3FH19_9HYPH</name>
<dbReference type="SUPFAM" id="SSF51735">
    <property type="entry name" value="NAD(P)-binding Rossmann-fold domains"/>
    <property type="match status" value="1"/>
</dbReference>
<dbReference type="EMBL" id="JBHTJV010000009">
    <property type="protein sequence ID" value="MFD0917038.1"/>
    <property type="molecule type" value="Genomic_DNA"/>
</dbReference>
<feature type="domain" description="D-isomer specific 2-hydroxyacid dehydrogenase NAD-binding" evidence="3">
    <location>
        <begin position="109"/>
        <end position="284"/>
    </location>
</feature>
<keyword evidence="1" id="KW-0560">Oxidoreductase</keyword>
<evidence type="ECO:0000313" key="5">
    <source>
        <dbReference type="Proteomes" id="UP001597101"/>
    </source>
</evidence>
<sequence>MMTKPDVLLQIRWDADNKVSAFADRLAGREVLNYEGEAGVDLSAVRYAVVWKPDPGLLASLPSLEVIFSLGAGVDHLLSDPQLPTDKPIVRFVDPDLTGRMVEWIALQVLLHLRQQRVYDAQQRKRLWQENMQPAAKDLRVGIMGFGELGQACAKALLALGFPVNGWARSPKQFEAVTTYAGDGELDAFLNHTDVLVSLLPYTQDTHGILNSALFEKLSRDNPFGAPFLINAGRGGSQVESDIVAALKDGTLAGVSLDVFETEPLDPYSPLWGFDNAIITPHIAALSEPNALANYVGDQIERYEAGRSLENLVDMKRGY</sequence>
<dbReference type="PANTHER" id="PTHR43333:SF1">
    <property type="entry name" value="D-ISOMER SPECIFIC 2-HYDROXYACID DEHYDROGENASE NAD-BINDING DOMAIN-CONTAINING PROTEIN"/>
    <property type="match status" value="1"/>
</dbReference>
<dbReference type="PANTHER" id="PTHR43333">
    <property type="entry name" value="2-HACID_DH_C DOMAIN-CONTAINING PROTEIN"/>
    <property type="match status" value="1"/>
</dbReference>
<evidence type="ECO:0000313" key="4">
    <source>
        <dbReference type="EMBL" id="MFD0917038.1"/>
    </source>
</evidence>
<dbReference type="Pfam" id="PF02826">
    <property type="entry name" value="2-Hacid_dh_C"/>
    <property type="match status" value="1"/>
</dbReference>